<reference evidence="1 2" key="1">
    <citation type="submission" date="2020-11" db="EMBL/GenBank/DDBJ databases">
        <authorList>
            <person name="Sun Q."/>
        </authorList>
    </citation>
    <scope>NUCLEOTIDE SEQUENCE [LARGE SCALE GENOMIC DNA]</scope>
    <source>
        <strain evidence="1 2">P8398</strain>
    </source>
</reference>
<name>A0AA49A7K6_9BURK</name>
<evidence type="ECO:0000313" key="1">
    <source>
        <dbReference type="EMBL" id="QPI48695.1"/>
    </source>
</evidence>
<sequence>MNIALGLRALALLVFVAASTAVIVMPHLLGGDLQILHSGVALSHS</sequence>
<dbReference type="Proteomes" id="UP000662888">
    <property type="component" value="Chromosome"/>
</dbReference>
<keyword evidence="2" id="KW-1185">Reference proteome</keyword>
<accession>A0AA49A7K6</accession>
<dbReference type="EMBL" id="CP065053">
    <property type="protein sequence ID" value="QPI48695.1"/>
    <property type="molecule type" value="Genomic_DNA"/>
</dbReference>
<protein>
    <submittedName>
        <fullName evidence="1">Uncharacterized protein</fullName>
    </submittedName>
</protein>
<dbReference type="RefSeq" id="WP_156441575.1">
    <property type="nucleotide sequence ID" value="NZ_CP065053.1"/>
</dbReference>
<gene>
    <name evidence="1" type="ORF">IV454_24735</name>
</gene>
<proteinExistence type="predicted"/>
<evidence type="ECO:0000313" key="2">
    <source>
        <dbReference type="Proteomes" id="UP000662888"/>
    </source>
</evidence>
<organism evidence="1 2">
    <name type="scientific">Massilia antarctica</name>
    <dbReference type="NCBI Taxonomy" id="2765360"/>
    <lineage>
        <taxon>Bacteria</taxon>
        <taxon>Pseudomonadati</taxon>
        <taxon>Pseudomonadota</taxon>
        <taxon>Betaproteobacteria</taxon>
        <taxon>Burkholderiales</taxon>
        <taxon>Oxalobacteraceae</taxon>
        <taxon>Telluria group</taxon>
        <taxon>Massilia</taxon>
    </lineage>
</organism>